<evidence type="ECO:0000313" key="1">
    <source>
        <dbReference type="EMBL" id="RZS94540.1"/>
    </source>
</evidence>
<organism evidence="1 2">
    <name type="scientific">Cecembia calidifontis</name>
    <dbReference type="NCBI Taxonomy" id="1187080"/>
    <lineage>
        <taxon>Bacteria</taxon>
        <taxon>Pseudomonadati</taxon>
        <taxon>Bacteroidota</taxon>
        <taxon>Cytophagia</taxon>
        <taxon>Cytophagales</taxon>
        <taxon>Cyclobacteriaceae</taxon>
        <taxon>Cecembia</taxon>
    </lineage>
</organism>
<dbReference type="RefSeq" id="WP_130273779.1">
    <property type="nucleotide sequence ID" value="NZ_SGXG01000001.1"/>
</dbReference>
<proteinExistence type="predicted"/>
<keyword evidence="2" id="KW-1185">Reference proteome</keyword>
<reference evidence="1 2" key="1">
    <citation type="submission" date="2019-02" db="EMBL/GenBank/DDBJ databases">
        <title>Genomic Encyclopedia of Archaeal and Bacterial Type Strains, Phase II (KMG-II): from individual species to whole genera.</title>
        <authorList>
            <person name="Goeker M."/>
        </authorList>
    </citation>
    <scope>NUCLEOTIDE SEQUENCE [LARGE SCALE GENOMIC DNA]</scope>
    <source>
        <strain evidence="1 2">DSM 21411</strain>
    </source>
</reference>
<sequence length="132" mass="15929">MNFKILFYLVFFSFFFFQKSENYYSYFDEIRKEEFKQPKGSRFIVYLISDNYSEERVKKLFKTSDDILGLVDSSNFKAFKAKLEKIHPDVKWVEFRDESKKKEFQNKFNYQSAPILLIAHDGLVSFDPSQTY</sequence>
<dbReference type="Proteomes" id="UP000292209">
    <property type="component" value="Unassembled WGS sequence"/>
</dbReference>
<evidence type="ECO:0000313" key="2">
    <source>
        <dbReference type="Proteomes" id="UP000292209"/>
    </source>
</evidence>
<dbReference type="AlphaFoldDB" id="A0A4Q7P502"/>
<dbReference type="EMBL" id="SGXG01000001">
    <property type="protein sequence ID" value="RZS94540.1"/>
    <property type="molecule type" value="Genomic_DNA"/>
</dbReference>
<protein>
    <submittedName>
        <fullName evidence="1">Uncharacterized protein</fullName>
    </submittedName>
</protein>
<accession>A0A4Q7P502</accession>
<name>A0A4Q7P502_9BACT</name>
<comment type="caution">
    <text evidence="1">The sequence shown here is derived from an EMBL/GenBank/DDBJ whole genome shotgun (WGS) entry which is preliminary data.</text>
</comment>
<gene>
    <name evidence="1" type="ORF">BC751_0038</name>
</gene>